<evidence type="ECO:0000256" key="1">
    <source>
        <dbReference type="ARBA" id="ARBA00023015"/>
    </source>
</evidence>
<feature type="domain" description="HTH tetR-type" evidence="5">
    <location>
        <begin position="2"/>
        <end position="62"/>
    </location>
</feature>
<proteinExistence type="predicted"/>
<gene>
    <name evidence="6" type="ORF">FHR27_001000</name>
</gene>
<dbReference type="PROSITE" id="PS50977">
    <property type="entry name" value="HTH_TETR_2"/>
    <property type="match status" value="1"/>
</dbReference>
<reference evidence="6 7" key="1">
    <citation type="submission" date="2020-07" db="EMBL/GenBank/DDBJ databases">
        <title>Genomic analyses of the natural microbiome of Caenorhabditis elegans.</title>
        <authorList>
            <person name="Samuel B."/>
        </authorList>
    </citation>
    <scope>NUCLEOTIDE SEQUENCE [LARGE SCALE GENOMIC DNA]</scope>
    <source>
        <strain evidence="6 7">BIGb0408</strain>
    </source>
</reference>
<dbReference type="Proteomes" id="UP000578688">
    <property type="component" value="Unassembled WGS sequence"/>
</dbReference>
<evidence type="ECO:0000256" key="2">
    <source>
        <dbReference type="ARBA" id="ARBA00023125"/>
    </source>
</evidence>
<evidence type="ECO:0000256" key="3">
    <source>
        <dbReference type="ARBA" id="ARBA00023163"/>
    </source>
</evidence>
<evidence type="ECO:0000256" key="4">
    <source>
        <dbReference type="PROSITE-ProRule" id="PRU00335"/>
    </source>
</evidence>
<evidence type="ECO:0000259" key="5">
    <source>
        <dbReference type="PROSITE" id="PS50977"/>
    </source>
</evidence>
<protein>
    <submittedName>
        <fullName evidence="6">TetR/AcrR family transcriptional repressor of nem operon</fullName>
    </submittedName>
</protein>
<dbReference type="Pfam" id="PF00440">
    <property type="entry name" value="TetR_N"/>
    <property type="match status" value="1"/>
</dbReference>
<dbReference type="RefSeq" id="WP_042556637.1">
    <property type="nucleotide sequence ID" value="NZ_JACBYV010000001.1"/>
</dbReference>
<dbReference type="InterPro" id="IPR009057">
    <property type="entry name" value="Homeodomain-like_sf"/>
</dbReference>
<evidence type="ECO:0000313" key="6">
    <source>
        <dbReference type="EMBL" id="NYH72390.1"/>
    </source>
</evidence>
<evidence type="ECO:0000313" key="7">
    <source>
        <dbReference type="Proteomes" id="UP000578688"/>
    </source>
</evidence>
<name>A0A7Y9XJ68_9GAMM</name>
<dbReference type="SUPFAM" id="SSF48498">
    <property type="entry name" value="Tetracyclin repressor-like, C-terminal domain"/>
    <property type="match status" value="1"/>
</dbReference>
<keyword evidence="7" id="KW-1185">Reference proteome</keyword>
<dbReference type="SUPFAM" id="SSF46689">
    <property type="entry name" value="Homeodomain-like"/>
    <property type="match status" value="1"/>
</dbReference>
<dbReference type="GO" id="GO:0003677">
    <property type="term" value="F:DNA binding"/>
    <property type="evidence" value="ECO:0007669"/>
    <property type="project" value="UniProtKB-UniRule"/>
</dbReference>
<comment type="caution">
    <text evidence="6">The sequence shown here is derived from an EMBL/GenBank/DDBJ whole genome shotgun (WGS) entry which is preliminary data.</text>
</comment>
<dbReference type="PRINTS" id="PR00455">
    <property type="entry name" value="HTHTETR"/>
</dbReference>
<sequence>MNNTAERILDIAERLIRSRGYQGFAFREIAEIIGIKSASIHYHFPAKKDLVEAVMKRYLARFELALNNLDSQPGTPLQRAERYMNMYREEITSHRTMTLCMMLGADIEILPDSVVSSLKNFYRLNLDWIGKIILNMASSLSRDEQGKIAAQILASLNGAMIGARALDDMAYFDHVAEGVSVRLRALVH</sequence>
<accession>A0A7Y9XJ68</accession>
<keyword evidence="3" id="KW-0804">Transcription</keyword>
<keyword evidence="1" id="KW-0805">Transcription regulation</keyword>
<dbReference type="InterPro" id="IPR001647">
    <property type="entry name" value="HTH_TetR"/>
</dbReference>
<dbReference type="Gene3D" id="1.10.357.10">
    <property type="entry name" value="Tetracycline Repressor, domain 2"/>
    <property type="match status" value="1"/>
</dbReference>
<feature type="DNA-binding region" description="H-T-H motif" evidence="4">
    <location>
        <begin position="25"/>
        <end position="44"/>
    </location>
</feature>
<dbReference type="AlphaFoldDB" id="A0A7Y9XJ68"/>
<dbReference type="InterPro" id="IPR036271">
    <property type="entry name" value="Tet_transcr_reg_TetR-rel_C_sf"/>
</dbReference>
<dbReference type="EMBL" id="JACBYV010000001">
    <property type="protein sequence ID" value="NYH72390.1"/>
    <property type="molecule type" value="Genomic_DNA"/>
</dbReference>
<keyword evidence="2 4" id="KW-0238">DNA-binding</keyword>
<dbReference type="PANTHER" id="PTHR47506:SF1">
    <property type="entry name" value="HTH-TYPE TRANSCRIPTIONAL REGULATOR YJDC"/>
    <property type="match status" value="1"/>
</dbReference>
<dbReference type="PANTHER" id="PTHR47506">
    <property type="entry name" value="TRANSCRIPTIONAL REGULATORY PROTEIN"/>
    <property type="match status" value="1"/>
</dbReference>
<organism evidence="6 7">
    <name type="scientific">Phytopseudomonas flavescens</name>
    <dbReference type="NCBI Taxonomy" id="29435"/>
    <lineage>
        <taxon>Bacteria</taxon>
        <taxon>Pseudomonadati</taxon>
        <taxon>Pseudomonadota</taxon>
        <taxon>Gammaproteobacteria</taxon>
        <taxon>Pseudomonadales</taxon>
        <taxon>Pseudomonadaceae</taxon>
        <taxon>Phytopseudomonas</taxon>
    </lineage>
</organism>